<accession>A0AA86VFJ3</accession>
<keyword evidence="2" id="KW-1185">Reference proteome</keyword>
<organism evidence="1 2">
    <name type="scientific">Sphenostylis stenocarpa</name>
    <dbReference type="NCBI Taxonomy" id="92480"/>
    <lineage>
        <taxon>Eukaryota</taxon>
        <taxon>Viridiplantae</taxon>
        <taxon>Streptophyta</taxon>
        <taxon>Embryophyta</taxon>
        <taxon>Tracheophyta</taxon>
        <taxon>Spermatophyta</taxon>
        <taxon>Magnoliopsida</taxon>
        <taxon>eudicotyledons</taxon>
        <taxon>Gunneridae</taxon>
        <taxon>Pentapetalae</taxon>
        <taxon>rosids</taxon>
        <taxon>fabids</taxon>
        <taxon>Fabales</taxon>
        <taxon>Fabaceae</taxon>
        <taxon>Papilionoideae</taxon>
        <taxon>50 kb inversion clade</taxon>
        <taxon>NPAAA clade</taxon>
        <taxon>indigoferoid/millettioid clade</taxon>
        <taxon>Phaseoleae</taxon>
        <taxon>Sphenostylis</taxon>
    </lineage>
</organism>
<name>A0AA86VFJ3_9FABA</name>
<gene>
    <name evidence="1" type="ORF">AYBTSS11_LOCUS6623</name>
</gene>
<dbReference type="EMBL" id="OY731399">
    <property type="protein sequence ID" value="CAJ1933919.1"/>
    <property type="molecule type" value="Genomic_DNA"/>
</dbReference>
<evidence type="ECO:0000313" key="2">
    <source>
        <dbReference type="Proteomes" id="UP001189624"/>
    </source>
</evidence>
<reference evidence="1" key="1">
    <citation type="submission" date="2023-10" db="EMBL/GenBank/DDBJ databases">
        <authorList>
            <person name="Domelevo Entfellner J.-B."/>
        </authorList>
    </citation>
    <scope>NUCLEOTIDE SEQUENCE</scope>
</reference>
<protein>
    <submittedName>
        <fullName evidence="1">Uncharacterized protein</fullName>
    </submittedName>
</protein>
<proteinExistence type="predicted"/>
<dbReference type="Gramene" id="rna-AYBTSS11_LOCUS6623">
    <property type="protein sequence ID" value="CAJ1933919.1"/>
    <property type="gene ID" value="gene-AYBTSS11_LOCUS6623"/>
</dbReference>
<dbReference type="Proteomes" id="UP001189624">
    <property type="component" value="Chromosome 2"/>
</dbReference>
<sequence>MAYSSRYGSTEHPSGVKNGFLDLNFAKNISVLDRHGNVLELEHPLGTTMHILNSFDPVLAVKKTTTATRFFNGLFH</sequence>
<evidence type="ECO:0000313" key="1">
    <source>
        <dbReference type="EMBL" id="CAJ1933919.1"/>
    </source>
</evidence>
<dbReference type="AlphaFoldDB" id="A0AA86VFJ3"/>